<feature type="transmembrane region" description="Helical" evidence="7">
    <location>
        <begin position="210"/>
        <end position="232"/>
    </location>
</feature>
<evidence type="ECO:0000256" key="3">
    <source>
        <dbReference type="ARBA" id="ARBA00022475"/>
    </source>
</evidence>
<evidence type="ECO:0000256" key="5">
    <source>
        <dbReference type="ARBA" id="ARBA00022989"/>
    </source>
</evidence>
<name>C0ZNM5_RHOE4</name>
<keyword evidence="3" id="KW-1003">Cell membrane</keyword>
<reference evidence="9 10" key="2">
    <citation type="journal article" date="2006" name="Environ. Microbiol.">
        <title>Sequence analysis of three plasmids harboured in Rhodococcus erythropolis strain PR4.</title>
        <authorList>
            <person name="Sekine M."/>
            <person name="Tanikawa S."/>
            <person name="Omata S."/>
            <person name="Saito M."/>
            <person name="Fujisawa T."/>
            <person name="Tsukatani N."/>
            <person name="Tajima T."/>
            <person name="Sekigawa T."/>
            <person name="Kosugi H."/>
            <person name="Matsuo Y."/>
            <person name="Nishiko R."/>
            <person name="Imamura K."/>
            <person name="Ito M."/>
            <person name="Narita H."/>
            <person name="Tago S."/>
            <person name="Fujita N."/>
            <person name="Harayama S."/>
        </authorList>
    </citation>
    <scope>NUCLEOTIDE SEQUENCE [LARGE SCALE GENOMIC DNA]</scope>
    <source>
        <strain evidence="10">PR4 / NBRC 100887</strain>
    </source>
</reference>
<dbReference type="Proteomes" id="UP000002204">
    <property type="component" value="Chromosome"/>
</dbReference>
<dbReference type="Gene3D" id="1.20.1720.10">
    <property type="entry name" value="Multidrug resistance protein D"/>
    <property type="match status" value="1"/>
</dbReference>
<dbReference type="Pfam" id="PF07690">
    <property type="entry name" value="MFS_1"/>
    <property type="match status" value="1"/>
</dbReference>
<feature type="transmembrane region" description="Helical" evidence="7">
    <location>
        <begin position="54"/>
        <end position="79"/>
    </location>
</feature>
<evidence type="ECO:0000259" key="8">
    <source>
        <dbReference type="PROSITE" id="PS50850"/>
    </source>
</evidence>
<sequence>MSSKSSISPCTPTKRCADVTQARLRHPLTTQASPIPRTGKELRMSTQPKSTRKWWALALIAAAQFMVIMDTSIIGVALPQMQSDLGFSQEGLTWVFNAYVIAFGGLLLLGGRLSDLFGARRVFSAGWLILLIGSVVAGAAGNVAVELAGRAVQGAGAALIAPSALTLLMMLFGSTQKEMTKALSIYGAAAPAGGTAGVFLGGVITEYTSWPWVFYLNIPIAVIALIATPLLMPNAPARTGSIDFLGALAVTAGLAVGVFGIVRAPDVGWGSGQTWLALAVSAALLGAFVLIQSKRREPLVRLGIFKAPNLGAANIAQLVLGAAWIPMWFFLNLYLQQVLGYSAFPAGAALLPMTIFVMLGMVVVAPRAMARFGAKAMIVTGLLVLGIGLGWMSLIRPTGNFWVDVLPASLVAAAGMTLAFIPSLGTAISAARPEEGGLASGIVNVSYQVGSAVGLAVMTAIAAVFGADQLGDLTELTNGFSAVFLGAAAIAVVGAAITAIVMRSTKVDDPRPVQSTVNS</sequence>
<dbReference type="AlphaFoldDB" id="C0ZNM5"/>
<keyword evidence="2" id="KW-0813">Transport</keyword>
<feature type="transmembrane region" description="Helical" evidence="7">
    <location>
        <begin position="343"/>
        <end position="364"/>
    </location>
</feature>
<dbReference type="GO" id="GO:0022857">
    <property type="term" value="F:transmembrane transporter activity"/>
    <property type="evidence" value="ECO:0007669"/>
    <property type="project" value="InterPro"/>
</dbReference>
<evidence type="ECO:0000256" key="1">
    <source>
        <dbReference type="ARBA" id="ARBA00004651"/>
    </source>
</evidence>
<dbReference type="HOGENOM" id="CLU_000960_28_2_11"/>
<dbReference type="eggNOG" id="COG0477">
    <property type="taxonomic scope" value="Bacteria"/>
</dbReference>
<dbReference type="InterPro" id="IPR036259">
    <property type="entry name" value="MFS_trans_sf"/>
</dbReference>
<dbReference type="PANTHER" id="PTHR42718">
    <property type="entry name" value="MAJOR FACILITATOR SUPERFAMILY MULTIDRUG TRANSPORTER MFSC"/>
    <property type="match status" value="1"/>
</dbReference>
<accession>C0ZNM5</accession>
<evidence type="ECO:0000256" key="6">
    <source>
        <dbReference type="ARBA" id="ARBA00023136"/>
    </source>
</evidence>
<feature type="transmembrane region" description="Helical" evidence="7">
    <location>
        <begin position="401"/>
        <end position="424"/>
    </location>
</feature>
<feature type="transmembrane region" description="Helical" evidence="7">
    <location>
        <begin position="122"/>
        <end position="145"/>
    </location>
</feature>
<gene>
    <name evidence="9" type="ordered locus">RER_05690</name>
</gene>
<protein>
    <submittedName>
        <fullName evidence="9">Putative drug resistance efflux protein</fullName>
    </submittedName>
</protein>
<evidence type="ECO:0000256" key="4">
    <source>
        <dbReference type="ARBA" id="ARBA00022692"/>
    </source>
</evidence>
<evidence type="ECO:0000313" key="10">
    <source>
        <dbReference type="Proteomes" id="UP000002204"/>
    </source>
</evidence>
<feature type="transmembrane region" description="Helical" evidence="7">
    <location>
        <begin position="445"/>
        <end position="467"/>
    </location>
</feature>
<evidence type="ECO:0000256" key="7">
    <source>
        <dbReference type="SAM" id="Phobius"/>
    </source>
</evidence>
<dbReference type="CDD" id="cd17321">
    <property type="entry name" value="MFS_MMR_MDR_like"/>
    <property type="match status" value="1"/>
</dbReference>
<organism evidence="9 10">
    <name type="scientific">Rhodococcus erythropolis (strain PR4 / NBRC 100887)</name>
    <dbReference type="NCBI Taxonomy" id="234621"/>
    <lineage>
        <taxon>Bacteria</taxon>
        <taxon>Bacillati</taxon>
        <taxon>Actinomycetota</taxon>
        <taxon>Actinomycetes</taxon>
        <taxon>Mycobacteriales</taxon>
        <taxon>Nocardiaceae</taxon>
        <taxon>Rhodococcus</taxon>
        <taxon>Rhodococcus erythropolis group</taxon>
    </lineage>
</organism>
<evidence type="ECO:0000313" key="9">
    <source>
        <dbReference type="EMBL" id="BAH31277.1"/>
    </source>
</evidence>
<comment type="subcellular location">
    <subcellularLocation>
        <location evidence="1">Cell membrane</location>
        <topology evidence="1">Multi-pass membrane protein</topology>
    </subcellularLocation>
</comment>
<feature type="transmembrane region" description="Helical" evidence="7">
    <location>
        <begin position="244"/>
        <end position="262"/>
    </location>
</feature>
<dbReference type="PANTHER" id="PTHR42718:SF46">
    <property type="entry name" value="BLR6921 PROTEIN"/>
    <property type="match status" value="1"/>
</dbReference>
<feature type="transmembrane region" description="Helical" evidence="7">
    <location>
        <begin position="312"/>
        <end position="331"/>
    </location>
</feature>
<feature type="transmembrane region" description="Helical" evidence="7">
    <location>
        <begin position="376"/>
        <end position="395"/>
    </location>
</feature>
<dbReference type="EMBL" id="AP008957">
    <property type="protein sequence ID" value="BAH31277.1"/>
    <property type="molecule type" value="Genomic_DNA"/>
</dbReference>
<dbReference type="GO" id="GO:0005886">
    <property type="term" value="C:plasma membrane"/>
    <property type="evidence" value="ECO:0007669"/>
    <property type="project" value="UniProtKB-SubCell"/>
</dbReference>
<feature type="transmembrane region" description="Helical" evidence="7">
    <location>
        <begin position="183"/>
        <end position="204"/>
    </location>
</feature>
<evidence type="ECO:0000256" key="2">
    <source>
        <dbReference type="ARBA" id="ARBA00022448"/>
    </source>
</evidence>
<reference evidence="10" key="1">
    <citation type="submission" date="2005-03" db="EMBL/GenBank/DDBJ databases">
        <title>Comparison of the complete genome sequences of Rhodococcus erythropolis PR4 and Rhodococcus opacus B4.</title>
        <authorList>
            <person name="Takarada H."/>
            <person name="Sekine M."/>
            <person name="Hosoyama A."/>
            <person name="Yamada R."/>
            <person name="Fujisawa T."/>
            <person name="Omata S."/>
            <person name="Shimizu A."/>
            <person name="Tsukatani N."/>
            <person name="Tanikawa S."/>
            <person name="Fujita N."/>
            <person name="Harayama S."/>
        </authorList>
    </citation>
    <scope>NUCLEOTIDE SEQUENCE [LARGE SCALE GENOMIC DNA]</scope>
    <source>
        <strain evidence="10">PR4 / NBRC 100887</strain>
    </source>
</reference>
<proteinExistence type="predicted"/>
<dbReference type="InterPro" id="IPR011701">
    <property type="entry name" value="MFS"/>
</dbReference>
<dbReference type="SUPFAM" id="SSF103473">
    <property type="entry name" value="MFS general substrate transporter"/>
    <property type="match status" value="1"/>
</dbReference>
<keyword evidence="6 7" id="KW-0472">Membrane</keyword>
<feature type="transmembrane region" description="Helical" evidence="7">
    <location>
        <begin position="274"/>
        <end position="291"/>
    </location>
</feature>
<dbReference type="InterPro" id="IPR020846">
    <property type="entry name" value="MFS_dom"/>
</dbReference>
<feature type="transmembrane region" description="Helical" evidence="7">
    <location>
        <begin position="151"/>
        <end position="171"/>
    </location>
</feature>
<feature type="domain" description="Major facilitator superfamily (MFS) profile" evidence="8">
    <location>
        <begin position="56"/>
        <end position="506"/>
    </location>
</feature>
<keyword evidence="4 7" id="KW-0812">Transmembrane</keyword>
<keyword evidence="5 7" id="KW-1133">Transmembrane helix</keyword>
<feature type="transmembrane region" description="Helical" evidence="7">
    <location>
        <begin position="479"/>
        <end position="501"/>
    </location>
</feature>
<dbReference type="PROSITE" id="PS50850">
    <property type="entry name" value="MFS"/>
    <property type="match status" value="1"/>
</dbReference>
<dbReference type="KEGG" id="rer:RER_05690"/>
<feature type="transmembrane region" description="Helical" evidence="7">
    <location>
        <begin position="91"/>
        <end position="110"/>
    </location>
</feature>
<dbReference type="Gene3D" id="1.20.1250.20">
    <property type="entry name" value="MFS general substrate transporter like domains"/>
    <property type="match status" value="1"/>
</dbReference>